<protein>
    <recommendedName>
        <fullName evidence="3">phosphoenolpyruvate--glycerone phosphotransferase</fullName>
        <ecNumber evidence="3">2.7.1.121</ecNumber>
    </recommendedName>
</protein>
<comment type="caution">
    <text evidence="7">The sequence shown here is derived from an EMBL/GenBank/DDBJ whole genome shotgun (WGS) entry which is preliminary data.</text>
</comment>
<dbReference type="AlphaFoldDB" id="A0A0R1XTH8"/>
<dbReference type="InterPro" id="IPR012844">
    <property type="entry name" value="DhaM_N"/>
</dbReference>
<comment type="function">
    <text evidence="2">Component of the dihydroxyacetone kinase complex, which is responsible for the phosphoenolpyruvate (PEP)-dependent phosphorylation of dihydroxyacetone. DhaM serves as the phosphoryl donor. Is phosphorylated by phosphoenolpyruvate in an EI- and HPr-dependent reaction, and a phosphorelay system on histidine residues finally leads to phosphoryl transfer to DhaL and dihydroxyacetone.</text>
</comment>
<dbReference type="PATRIC" id="fig|1122147.4.peg.142"/>
<keyword evidence="4 7" id="KW-0808">Transferase</keyword>
<keyword evidence="7" id="KW-0418">Kinase</keyword>
<name>A0A0R1XTH8_9LACO</name>
<evidence type="ECO:0000256" key="5">
    <source>
        <dbReference type="ARBA" id="ARBA00046577"/>
    </source>
</evidence>
<dbReference type="Gene3D" id="3.40.50.510">
    <property type="entry name" value="Phosphotransferase system, mannose-type IIA component"/>
    <property type="match status" value="1"/>
</dbReference>
<dbReference type="InterPro" id="IPR004701">
    <property type="entry name" value="PTS_EIIA_man-typ"/>
</dbReference>
<feature type="domain" description="PTS EIIA type-4" evidence="6">
    <location>
        <begin position="6"/>
        <end position="126"/>
    </location>
</feature>
<comment type="catalytic activity">
    <reaction evidence="1">
        <text>dihydroxyacetone + phosphoenolpyruvate = dihydroxyacetone phosphate + pyruvate</text>
        <dbReference type="Rhea" id="RHEA:18381"/>
        <dbReference type="ChEBI" id="CHEBI:15361"/>
        <dbReference type="ChEBI" id="CHEBI:16016"/>
        <dbReference type="ChEBI" id="CHEBI:57642"/>
        <dbReference type="ChEBI" id="CHEBI:58702"/>
        <dbReference type="EC" id="2.7.1.121"/>
    </reaction>
</comment>
<evidence type="ECO:0000313" key="7">
    <source>
        <dbReference type="EMBL" id="KRM29948.1"/>
    </source>
</evidence>
<proteinExistence type="predicted"/>
<dbReference type="OrthoDB" id="7065393at2"/>
<gene>
    <name evidence="7" type="ORF">FC91_GL000140</name>
</gene>
<dbReference type="PANTHER" id="PTHR38594">
    <property type="entry name" value="PEP-DEPENDENT DIHYDROXYACETONE KINASE, PHOSPHORYL DONOR SUBUNIT DHAM"/>
    <property type="match status" value="1"/>
</dbReference>
<dbReference type="GO" id="GO:0047324">
    <property type="term" value="F:phosphoenolpyruvate-glycerone phosphotransferase activity"/>
    <property type="evidence" value="ECO:0007669"/>
    <property type="project" value="UniProtKB-EC"/>
</dbReference>
<dbReference type="GO" id="GO:0019563">
    <property type="term" value="P:glycerol catabolic process"/>
    <property type="evidence" value="ECO:0007669"/>
    <property type="project" value="InterPro"/>
</dbReference>
<evidence type="ECO:0000259" key="6">
    <source>
        <dbReference type="PROSITE" id="PS51096"/>
    </source>
</evidence>
<organism evidence="7 8">
    <name type="scientific">Schleiferilactobacillus harbinensis DSM 16991</name>
    <dbReference type="NCBI Taxonomy" id="1122147"/>
    <lineage>
        <taxon>Bacteria</taxon>
        <taxon>Bacillati</taxon>
        <taxon>Bacillota</taxon>
        <taxon>Bacilli</taxon>
        <taxon>Lactobacillales</taxon>
        <taxon>Lactobacillaceae</taxon>
        <taxon>Schleiferilactobacillus</taxon>
    </lineage>
</organism>
<dbReference type="eggNOG" id="COG3412">
    <property type="taxonomic scope" value="Bacteria"/>
</dbReference>
<dbReference type="GO" id="GO:0016020">
    <property type="term" value="C:membrane"/>
    <property type="evidence" value="ECO:0007669"/>
    <property type="project" value="InterPro"/>
</dbReference>
<dbReference type="InterPro" id="IPR039643">
    <property type="entry name" value="DhaM"/>
</dbReference>
<dbReference type="Proteomes" id="UP000050949">
    <property type="component" value="Unassembled WGS sequence"/>
</dbReference>
<dbReference type="RefSeq" id="WP_027827975.1">
    <property type="nucleotide sequence ID" value="NZ_AUEH01000010.1"/>
</dbReference>
<comment type="subunit">
    <text evidence="5">Homodimer. The dihydroxyacetone kinase complex is composed of a homodimer of DhaM, a homodimer of DhaK and the subunit DhaL.</text>
</comment>
<dbReference type="EMBL" id="AZFW01000008">
    <property type="protein sequence ID" value="KRM29948.1"/>
    <property type="molecule type" value="Genomic_DNA"/>
</dbReference>
<dbReference type="NCBIfam" id="TIGR02364">
    <property type="entry name" value="dha_pts"/>
    <property type="match status" value="1"/>
</dbReference>
<accession>A0A0R1XTH8</accession>
<evidence type="ECO:0000256" key="2">
    <source>
        <dbReference type="ARBA" id="ARBA00002788"/>
    </source>
</evidence>
<sequence>MAANTQTGMVLVSHVPEIVAGISKLIRQVAPDINLTTAGGTSDGDIGTDATHILQAIDDNHADELMVFYDLGSAKMNLDLVTDMTDKTLHRYDVAFVEGAYTAAALLQAGDSRAEIEKQLAPLKIK</sequence>
<evidence type="ECO:0000256" key="1">
    <source>
        <dbReference type="ARBA" id="ARBA00001113"/>
    </source>
</evidence>
<dbReference type="EC" id="2.7.1.121" evidence="3"/>
<reference evidence="7 8" key="1">
    <citation type="journal article" date="2015" name="Genome Announc.">
        <title>Expanding the biotechnology potential of lactobacilli through comparative genomics of 213 strains and associated genera.</title>
        <authorList>
            <person name="Sun Z."/>
            <person name="Harris H.M."/>
            <person name="McCann A."/>
            <person name="Guo C."/>
            <person name="Argimon S."/>
            <person name="Zhang W."/>
            <person name="Yang X."/>
            <person name="Jeffery I.B."/>
            <person name="Cooney J.C."/>
            <person name="Kagawa T.F."/>
            <person name="Liu W."/>
            <person name="Song Y."/>
            <person name="Salvetti E."/>
            <person name="Wrobel A."/>
            <person name="Rasinkangas P."/>
            <person name="Parkhill J."/>
            <person name="Rea M.C."/>
            <person name="O'Sullivan O."/>
            <person name="Ritari J."/>
            <person name="Douillard F.P."/>
            <person name="Paul Ross R."/>
            <person name="Yang R."/>
            <person name="Briner A.E."/>
            <person name="Felis G.E."/>
            <person name="de Vos W.M."/>
            <person name="Barrangou R."/>
            <person name="Klaenhammer T.R."/>
            <person name="Caufield P.W."/>
            <person name="Cui Y."/>
            <person name="Zhang H."/>
            <person name="O'Toole P.W."/>
        </authorList>
    </citation>
    <scope>NUCLEOTIDE SEQUENCE [LARGE SCALE GENOMIC DNA]</scope>
    <source>
        <strain evidence="7 8">DSM 16991</strain>
    </source>
</reference>
<evidence type="ECO:0000313" key="8">
    <source>
        <dbReference type="Proteomes" id="UP000050949"/>
    </source>
</evidence>
<dbReference type="PROSITE" id="PS51096">
    <property type="entry name" value="PTS_EIIA_TYPE_4"/>
    <property type="match status" value="1"/>
</dbReference>
<dbReference type="Pfam" id="PF03610">
    <property type="entry name" value="EIIA-man"/>
    <property type="match status" value="1"/>
</dbReference>
<dbReference type="GO" id="GO:0009401">
    <property type="term" value="P:phosphoenolpyruvate-dependent sugar phosphotransferase system"/>
    <property type="evidence" value="ECO:0007669"/>
    <property type="project" value="InterPro"/>
</dbReference>
<dbReference type="InterPro" id="IPR036662">
    <property type="entry name" value="PTS_EIIA_man-typ_sf"/>
</dbReference>
<evidence type="ECO:0000256" key="4">
    <source>
        <dbReference type="ARBA" id="ARBA00022679"/>
    </source>
</evidence>
<dbReference type="PANTHER" id="PTHR38594:SF1">
    <property type="entry name" value="PEP-DEPENDENT DIHYDROXYACETONE KINASE, PHOSPHORYL DONOR SUBUNIT DHAM"/>
    <property type="match status" value="1"/>
</dbReference>
<dbReference type="SUPFAM" id="SSF53062">
    <property type="entry name" value="PTS system fructose IIA component-like"/>
    <property type="match status" value="1"/>
</dbReference>
<evidence type="ECO:0000256" key="3">
    <source>
        <dbReference type="ARBA" id="ARBA00012095"/>
    </source>
</evidence>